<keyword evidence="6" id="KW-1185">Reference proteome</keyword>
<feature type="domain" description="ASPIC/UnbV" evidence="3">
    <location>
        <begin position="522"/>
        <end position="588"/>
    </location>
</feature>
<dbReference type="PANTHER" id="PTHR16026:SF0">
    <property type="entry name" value="CARTILAGE ACIDIC PROTEIN 1"/>
    <property type="match status" value="1"/>
</dbReference>
<evidence type="ECO:0000256" key="1">
    <source>
        <dbReference type="ARBA" id="ARBA00022729"/>
    </source>
</evidence>
<dbReference type="EMBL" id="RBLC01000006">
    <property type="protein sequence ID" value="RKS18463.1"/>
    <property type="molecule type" value="Genomic_DNA"/>
</dbReference>
<sequence length="680" mass="73293">MKKTLFFFSLFFCFSIAMAQSNCDTALNITLNSINTAPSYAAENGTAPSNLCGLNNGPGTKGKWYKYTATQNINVTVSTLLPQNPNTDTRVIVYSGSCTNLVCIGSNDDYDGSQASQLSFAATAGTTYIIAFDNKYSSNGFDFSFTQTASPGVDRLSFTSRPVAGIAGQHNNCIVDMNGDYLDDIVSAINNTQLAISYQQVGGTFTTTTFTIANTSVQPTWSIAAGDYDNNGYNDLIYGSGSGVVFLKANSDGSAYSTFRKPENYLTQRTNFVDINNDGKLDAFVCDDNSPNRYYFNDGLGNIGNQTQGGLGIFPTGGNYASNWFDYDNDGDIDMHMSKCGQGGSGVGGNIDEMYRNNGNGTFTNVAATANLAAPEQSWSSAVGDFNNDGWMDIILGVNATSDGNTNVMRNNGDGTFTSVTVGSGFDLIFSTGREYVAHDFDNDGFLDVLGSGNNIMFGDGNFHFTPNPNQYLLSPVDRPVGDLNNDGFLDIQNGTNVLFSNGNSNKWIKISFEGVQSNRNGIGARVELYGPWGKQIRDVQSGTGFQNMSSLNVHFGIGQASSIEKVIIRWPSGIVDTVLNPSTGQTLHVREGATLGVAENNTKQFTLYPNPTADFLNIQLNELQAEIDGAKIYDLTGRMISDAKVLNSKINVQSLPAGTYVIILHDTKGEKYAQKFIKK</sequence>
<comment type="caution">
    <text evidence="5">The sequence shown here is derived from an EMBL/GenBank/DDBJ whole genome shotgun (WGS) entry which is preliminary data.</text>
</comment>
<feature type="signal peptide" evidence="2">
    <location>
        <begin position="1"/>
        <end position="19"/>
    </location>
</feature>
<dbReference type="InterPro" id="IPR013517">
    <property type="entry name" value="FG-GAP"/>
</dbReference>
<organism evidence="5 6">
    <name type="scientific">Flavobacterium endophyticum</name>
    <dbReference type="NCBI Taxonomy" id="1540163"/>
    <lineage>
        <taxon>Bacteria</taxon>
        <taxon>Pseudomonadati</taxon>
        <taxon>Bacteroidota</taxon>
        <taxon>Flavobacteriia</taxon>
        <taxon>Flavobacteriales</taxon>
        <taxon>Flavobacteriaceae</taxon>
        <taxon>Flavobacterium</taxon>
    </lineage>
</organism>
<dbReference type="Proteomes" id="UP000277579">
    <property type="component" value="Unassembled WGS sequence"/>
</dbReference>
<dbReference type="InterPro" id="IPR011519">
    <property type="entry name" value="UnbV_ASPIC"/>
</dbReference>
<feature type="domain" description="Secretion system C-terminal sorting" evidence="4">
    <location>
        <begin position="608"/>
        <end position="678"/>
    </location>
</feature>
<dbReference type="InterPro" id="IPR026444">
    <property type="entry name" value="Secre_tail"/>
</dbReference>
<dbReference type="Pfam" id="PF07593">
    <property type="entry name" value="UnbV_ASPIC"/>
    <property type="match status" value="1"/>
</dbReference>
<dbReference type="OrthoDB" id="9816120at2"/>
<dbReference type="InterPro" id="IPR027039">
    <property type="entry name" value="Crtac1"/>
</dbReference>
<proteinExistence type="predicted"/>
<dbReference type="Pfam" id="PF18962">
    <property type="entry name" value="Por_Secre_tail"/>
    <property type="match status" value="1"/>
</dbReference>
<evidence type="ECO:0000259" key="4">
    <source>
        <dbReference type="Pfam" id="PF18962"/>
    </source>
</evidence>
<gene>
    <name evidence="5" type="ORF">CLV94_3273</name>
</gene>
<evidence type="ECO:0000256" key="2">
    <source>
        <dbReference type="SAM" id="SignalP"/>
    </source>
</evidence>
<feature type="chain" id="PRO_5019726898" evidence="2">
    <location>
        <begin position="20"/>
        <end position="680"/>
    </location>
</feature>
<name>A0A495M1J7_9FLAO</name>
<dbReference type="InterPro" id="IPR028994">
    <property type="entry name" value="Integrin_alpha_N"/>
</dbReference>
<evidence type="ECO:0000313" key="6">
    <source>
        <dbReference type="Proteomes" id="UP000277579"/>
    </source>
</evidence>
<dbReference type="NCBIfam" id="TIGR04183">
    <property type="entry name" value="Por_Secre_tail"/>
    <property type="match status" value="1"/>
</dbReference>
<protein>
    <submittedName>
        <fullName evidence="5">Putative secreted protein (Por secretion system target)</fullName>
    </submittedName>
</protein>
<dbReference type="PANTHER" id="PTHR16026">
    <property type="entry name" value="CARTILAGE ACIDIC PROTEIN 1"/>
    <property type="match status" value="1"/>
</dbReference>
<reference evidence="5 6" key="1">
    <citation type="submission" date="2018-10" db="EMBL/GenBank/DDBJ databases">
        <title>Genomic Encyclopedia of Archaeal and Bacterial Type Strains, Phase II (KMG-II): from individual species to whole genera.</title>
        <authorList>
            <person name="Goeker M."/>
        </authorList>
    </citation>
    <scope>NUCLEOTIDE SEQUENCE [LARGE SCALE GENOMIC DNA]</scope>
    <source>
        <strain evidence="5 6">DSM 29537</strain>
    </source>
</reference>
<accession>A0A495M1J7</accession>
<evidence type="ECO:0000259" key="3">
    <source>
        <dbReference type="Pfam" id="PF07593"/>
    </source>
</evidence>
<dbReference type="AlphaFoldDB" id="A0A495M1J7"/>
<dbReference type="RefSeq" id="WP_121377549.1">
    <property type="nucleotide sequence ID" value="NZ_RBLC01000006.1"/>
</dbReference>
<evidence type="ECO:0000313" key="5">
    <source>
        <dbReference type="EMBL" id="RKS18463.1"/>
    </source>
</evidence>
<dbReference type="SUPFAM" id="SSF69318">
    <property type="entry name" value="Integrin alpha N-terminal domain"/>
    <property type="match status" value="2"/>
</dbReference>
<dbReference type="Pfam" id="PF13517">
    <property type="entry name" value="FG-GAP_3"/>
    <property type="match status" value="3"/>
</dbReference>
<dbReference type="Gene3D" id="2.130.10.130">
    <property type="entry name" value="Integrin alpha, N-terminal"/>
    <property type="match status" value="2"/>
</dbReference>
<keyword evidence="1 2" id="KW-0732">Signal</keyword>